<accession>A0ABR3FA99</accession>
<evidence type="ECO:0008006" key="12">
    <source>
        <dbReference type="Google" id="ProtNLM"/>
    </source>
</evidence>
<dbReference type="PROSITE" id="PS00086">
    <property type="entry name" value="CYTOCHROME_P450"/>
    <property type="match status" value="1"/>
</dbReference>
<evidence type="ECO:0000256" key="9">
    <source>
        <dbReference type="RuleBase" id="RU000461"/>
    </source>
</evidence>
<dbReference type="PRINTS" id="PR00463">
    <property type="entry name" value="EP450I"/>
</dbReference>
<evidence type="ECO:0000256" key="4">
    <source>
        <dbReference type="ARBA" id="ARBA00022617"/>
    </source>
</evidence>
<gene>
    <name evidence="10" type="ORF">V5O48_009905</name>
</gene>
<comment type="cofactor">
    <cofactor evidence="1">
        <name>heme</name>
        <dbReference type="ChEBI" id="CHEBI:30413"/>
    </cofactor>
</comment>
<dbReference type="InterPro" id="IPR001128">
    <property type="entry name" value="Cyt_P450"/>
</dbReference>
<keyword evidence="6 9" id="KW-0560">Oxidoreductase</keyword>
<dbReference type="InterPro" id="IPR050364">
    <property type="entry name" value="Cytochrome_P450_fung"/>
</dbReference>
<dbReference type="Proteomes" id="UP001465976">
    <property type="component" value="Unassembled WGS sequence"/>
</dbReference>
<dbReference type="PRINTS" id="PR00385">
    <property type="entry name" value="P450"/>
</dbReference>
<keyword evidence="8 9" id="KW-0503">Monooxygenase</keyword>
<dbReference type="EMBL" id="JBAHYK010000678">
    <property type="protein sequence ID" value="KAL0572047.1"/>
    <property type="molecule type" value="Genomic_DNA"/>
</dbReference>
<organism evidence="10 11">
    <name type="scientific">Marasmius crinis-equi</name>
    <dbReference type="NCBI Taxonomy" id="585013"/>
    <lineage>
        <taxon>Eukaryota</taxon>
        <taxon>Fungi</taxon>
        <taxon>Dikarya</taxon>
        <taxon>Basidiomycota</taxon>
        <taxon>Agaricomycotina</taxon>
        <taxon>Agaricomycetes</taxon>
        <taxon>Agaricomycetidae</taxon>
        <taxon>Agaricales</taxon>
        <taxon>Marasmiineae</taxon>
        <taxon>Marasmiaceae</taxon>
        <taxon>Marasmius</taxon>
    </lineage>
</organism>
<evidence type="ECO:0000313" key="10">
    <source>
        <dbReference type="EMBL" id="KAL0572047.1"/>
    </source>
</evidence>
<evidence type="ECO:0000256" key="6">
    <source>
        <dbReference type="ARBA" id="ARBA00023002"/>
    </source>
</evidence>
<dbReference type="PANTHER" id="PTHR46300:SF7">
    <property type="entry name" value="P450, PUTATIVE (EUROFUNG)-RELATED"/>
    <property type="match status" value="1"/>
</dbReference>
<keyword evidence="5 9" id="KW-0479">Metal-binding</keyword>
<evidence type="ECO:0000256" key="5">
    <source>
        <dbReference type="ARBA" id="ARBA00022723"/>
    </source>
</evidence>
<evidence type="ECO:0000313" key="11">
    <source>
        <dbReference type="Proteomes" id="UP001465976"/>
    </source>
</evidence>
<dbReference type="InterPro" id="IPR002401">
    <property type="entry name" value="Cyt_P450_E_grp-I"/>
</dbReference>
<comment type="similarity">
    <text evidence="3 9">Belongs to the cytochrome P450 family.</text>
</comment>
<name>A0ABR3FA99_9AGAR</name>
<evidence type="ECO:0000256" key="8">
    <source>
        <dbReference type="ARBA" id="ARBA00023033"/>
    </source>
</evidence>
<evidence type="ECO:0000256" key="2">
    <source>
        <dbReference type="ARBA" id="ARBA00005179"/>
    </source>
</evidence>
<protein>
    <recommendedName>
        <fullName evidence="12">Cytochrome P450</fullName>
    </recommendedName>
</protein>
<dbReference type="Gene3D" id="1.10.630.10">
    <property type="entry name" value="Cytochrome P450"/>
    <property type="match status" value="1"/>
</dbReference>
<reference evidence="10 11" key="1">
    <citation type="submission" date="2024-02" db="EMBL/GenBank/DDBJ databases">
        <title>A draft genome for the cacao thread blight pathogen Marasmius crinis-equi.</title>
        <authorList>
            <person name="Cohen S.P."/>
            <person name="Baruah I.K."/>
            <person name="Amoako-Attah I."/>
            <person name="Bukari Y."/>
            <person name="Meinhardt L.W."/>
            <person name="Bailey B.A."/>
        </authorList>
    </citation>
    <scope>NUCLEOTIDE SEQUENCE [LARGE SCALE GENOMIC DNA]</scope>
    <source>
        <strain evidence="10 11">GH-76</strain>
    </source>
</reference>
<dbReference type="InterPro" id="IPR036396">
    <property type="entry name" value="Cyt_P450_sf"/>
</dbReference>
<keyword evidence="4 9" id="KW-0349">Heme</keyword>
<evidence type="ECO:0000256" key="7">
    <source>
        <dbReference type="ARBA" id="ARBA00023004"/>
    </source>
</evidence>
<dbReference type="Pfam" id="PF00067">
    <property type="entry name" value="p450"/>
    <property type="match status" value="1"/>
</dbReference>
<keyword evidence="11" id="KW-1185">Reference proteome</keyword>
<keyword evidence="7 9" id="KW-0408">Iron</keyword>
<comment type="caution">
    <text evidence="10">The sequence shown here is derived from an EMBL/GenBank/DDBJ whole genome shotgun (WGS) entry which is preliminary data.</text>
</comment>
<dbReference type="InterPro" id="IPR017972">
    <property type="entry name" value="Cyt_P450_CS"/>
</dbReference>
<dbReference type="CDD" id="cd11065">
    <property type="entry name" value="CYP64-like"/>
    <property type="match status" value="1"/>
</dbReference>
<dbReference type="PANTHER" id="PTHR46300">
    <property type="entry name" value="P450, PUTATIVE (EUROFUNG)-RELATED-RELATED"/>
    <property type="match status" value="1"/>
</dbReference>
<proteinExistence type="inferred from homology"/>
<sequence length="400" mass="44850">METPFSRAHRRTFNQFFNPRVVRDYYPLQRIRSLSLVKKLTSSPEDFFNHVHQKCIQSYTGSLVLEIAYGYTLSSNYDPYVKLAYDANEGLTAAGVPGAFLVDFVPILRFIPGWFPGATFKHKAKHWAKCSDELVNRPWEWLKEQMEYGTAAPSFFTRHLERAQTSVVAASSSGSAEGENSTQAEEVIKNTAAVAYQTGAETTTSALLSFILAMALHPEFQTAAQAEIDALFGPEGENGKLPDFDDKDKKRLPYIEAVLKEVLRWNPVGPLSVAHRSVEDDVYDGYFIPGGTTVIPNSWAVLHSEDLYGPNPMSFDPGRFTRGEVKLDPENVAFGYGRRACLGRHFALNTLWISMVYILSTFDIKKPLDSDGKEVEPEIRYGTGLVWFVYSLDNLALVQS</sequence>
<evidence type="ECO:0000256" key="3">
    <source>
        <dbReference type="ARBA" id="ARBA00010617"/>
    </source>
</evidence>
<dbReference type="SUPFAM" id="SSF48264">
    <property type="entry name" value="Cytochrome P450"/>
    <property type="match status" value="1"/>
</dbReference>
<comment type="pathway">
    <text evidence="2">Secondary metabolite biosynthesis.</text>
</comment>
<evidence type="ECO:0000256" key="1">
    <source>
        <dbReference type="ARBA" id="ARBA00001971"/>
    </source>
</evidence>